<feature type="transmembrane region" description="Helical" evidence="2">
    <location>
        <begin position="69"/>
        <end position="89"/>
    </location>
</feature>
<feature type="domain" description="GGDEF" evidence="4">
    <location>
        <begin position="363"/>
        <end position="491"/>
    </location>
</feature>
<evidence type="ECO:0000313" key="5">
    <source>
        <dbReference type="EMBL" id="GIE01539.1"/>
    </source>
</evidence>
<feature type="transmembrane region" description="Helical" evidence="2">
    <location>
        <begin position="266"/>
        <end position="288"/>
    </location>
</feature>
<dbReference type="EMBL" id="BOML01000022">
    <property type="protein sequence ID" value="GIE01539.1"/>
    <property type="molecule type" value="Genomic_DNA"/>
</dbReference>
<dbReference type="Gene3D" id="3.30.70.270">
    <property type="match status" value="1"/>
</dbReference>
<dbReference type="CDD" id="cd01949">
    <property type="entry name" value="GGDEF"/>
    <property type="match status" value="1"/>
</dbReference>
<name>A0ABQ3YVK8_9ACTN</name>
<reference evidence="5 6" key="1">
    <citation type="submission" date="2021-01" db="EMBL/GenBank/DDBJ databases">
        <title>Whole genome shotgun sequence of Actinoplanes durhamensis NBRC 14914.</title>
        <authorList>
            <person name="Komaki H."/>
            <person name="Tamura T."/>
        </authorList>
    </citation>
    <scope>NUCLEOTIDE SEQUENCE [LARGE SCALE GENOMIC DNA]</scope>
    <source>
        <strain evidence="5 6">NBRC 14914</strain>
    </source>
</reference>
<feature type="transmembrane region" description="Helical" evidence="2">
    <location>
        <begin position="206"/>
        <end position="229"/>
    </location>
</feature>
<dbReference type="SUPFAM" id="SSF141868">
    <property type="entry name" value="EAL domain-like"/>
    <property type="match status" value="1"/>
</dbReference>
<dbReference type="InterPro" id="IPR001633">
    <property type="entry name" value="EAL_dom"/>
</dbReference>
<gene>
    <name evidence="5" type="ORF">Adu01nite_28890</name>
</gene>
<dbReference type="PANTHER" id="PTHR44757:SF2">
    <property type="entry name" value="BIOFILM ARCHITECTURE MAINTENANCE PROTEIN MBAA"/>
    <property type="match status" value="1"/>
</dbReference>
<dbReference type="InterPro" id="IPR052155">
    <property type="entry name" value="Biofilm_reg_signaling"/>
</dbReference>
<feature type="transmembrane region" description="Helical" evidence="2">
    <location>
        <begin position="101"/>
        <end position="123"/>
    </location>
</feature>
<dbReference type="PANTHER" id="PTHR44757">
    <property type="entry name" value="DIGUANYLATE CYCLASE DGCP"/>
    <property type="match status" value="1"/>
</dbReference>
<sequence length="786" mass="82945">MDRGTGRYVRATAAVTALGTVWCLAYLTVGAGSEALSYVFVPIGGVLATAAVLDKVRNRAGLDPVARRFWRAVLLSVGVMTIGYAWLAVDMLTHAAEARTRSMPIAAAGCVAAGFGFALWALVRVPVAPTGGVERWRVLLDRTIAFLGSAAVLWYVGLAPMLSAREPWSRQATLLVGLGFLAAAGAAAKVSYIVCGPVDRLAMRLIAASGGVPAGAVAVLAVQFGYVATIPAQSIVMPLAPVLITLGVAVQGRADRGLRPDRGRKGVLLPYLAIVAVDVPLIAVAFGAPLRWPVRVALIATVAVTALVTVRQYVASRENARLLRNTREQEERLQYEVSHDGLTGLANRALFRDRLAAALTTTGPTAVLLVDLDDFKVVNDLLGHGVGDRLLLSVARLLQTEAGAAGLPVRVGGDEFAVLLTDGGTDPEELAGRLLTALTRPISEHRLLVQASIGIAVAAPGATVDSVLLNADVAMYTAKERGKAGFVRYADGMREPVLAHMQLGGELRRALENDEFRVVYQPIVRLDDGRLIGVEALVRWHHPVRGVVGPAEFIPAAERTGLIVPLGRFVLRETCGQASAWLAEFGPEALAEAGLNVSARQLHDPDFVAEVTAALTDSGLPCERLVLEVTESAVLRGQQVSRALHELDRMGIRLALDDFGTGESSLSLLRAFPAAIIKLDKSFVDGIEIDDGGPVTPDARQAVARAVIQLAGALGLATVAEGIESAEQVAVLRELGYTVGQGYFLGEPMTADGVSRLLAVQRKAAPGPHPGGQRNSDRSGLSLYRA</sequence>
<organism evidence="5 6">
    <name type="scientific">Paractinoplanes durhamensis</name>
    <dbReference type="NCBI Taxonomy" id="113563"/>
    <lineage>
        <taxon>Bacteria</taxon>
        <taxon>Bacillati</taxon>
        <taxon>Actinomycetota</taxon>
        <taxon>Actinomycetes</taxon>
        <taxon>Micromonosporales</taxon>
        <taxon>Micromonosporaceae</taxon>
        <taxon>Paractinoplanes</taxon>
    </lineage>
</organism>
<dbReference type="Proteomes" id="UP000637628">
    <property type="component" value="Unassembled WGS sequence"/>
</dbReference>
<evidence type="ECO:0000259" key="4">
    <source>
        <dbReference type="PROSITE" id="PS50887"/>
    </source>
</evidence>
<dbReference type="InterPro" id="IPR029787">
    <property type="entry name" value="Nucleotide_cyclase"/>
</dbReference>
<feature type="transmembrane region" description="Helical" evidence="2">
    <location>
        <begin position="235"/>
        <end position="254"/>
    </location>
</feature>
<dbReference type="Pfam" id="PF00990">
    <property type="entry name" value="GGDEF"/>
    <property type="match status" value="1"/>
</dbReference>
<comment type="caution">
    <text evidence="5">The sequence shown here is derived from an EMBL/GenBank/DDBJ whole genome shotgun (WGS) entry which is preliminary data.</text>
</comment>
<dbReference type="InterPro" id="IPR000160">
    <property type="entry name" value="GGDEF_dom"/>
</dbReference>
<feature type="region of interest" description="Disordered" evidence="1">
    <location>
        <begin position="763"/>
        <end position="786"/>
    </location>
</feature>
<keyword evidence="6" id="KW-1185">Reference proteome</keyword>
<keyword evidence="2" id="KW-0812">Transmembrane</keyword>
<dbReference type="Pfam" id="PF00563">
    <property type="entry name" value="EAL"/>
    <property type="match status" value="1"/>
</dbReference>
<feature type="transmembrane region" description="Helical" evidence="2">
    <location>
        <begin position="12"/>
        <end position="29"/>
    </location>
</feature>
<feature type="transmembrane region" description="Helical" evidence="2">
    <location>
        <begin position="174"/>
        <end position="194"/>
    </location>
</feature>
<evidence type="ECO:0000313" key="6">
    <source>
        <dbReference type="Proteomes" id="UP000637628"/>
    </source>
</evidence>
<dbReference type="PROSITE" id="PS50883">
    <property type="entry name" value="EAL"/>
    <property type="match status" value="1"/>
</dbReference>
<dbReference type="Gene3D" id="3.20.20.450">
    <property type="entry name" value="EAL domain"/>
    <property type="match status" value="1"/>
</dbReference>
<dbReference type="InterPro" id="IPR035919">
    <property type="entry name" value="EAL_sf"/>
</dbReference>
<dbReference type="SMART" id="SM00052">
    <property type="entry name" value="EAL"/>
    <property type="match status" value="1"/>
</dbReference>
<dbReference type="NCBIfam" id="TIGR00254">
    <property type="entry name" value="GGDEF"/>
    <property type="match status" value="1"/>
</dbReference>
<dbReference type="SMART" id="SM00267">
    <property type="entry name" value="GGDEF"/>
    <property type="match status" value="1"/>
</dbReference>
<feature type="transmembrane region" description="Helical" evidence="2">
    <location>
        <begin position="35"/>
        <end position="53"/>
    </location>
</feature>
<evidence type="ECO:0000256" key="1">
    <source>
        <dbReference type="SAM" id="MobiDB-lite"/>
    </source>
</evidence>
<feature type="domain" description="EAL" evidence="3">
    <location>
        <begin position="500"/>
        <end position="762"/>
    </location>
</feature>
<evidence type="ECO:0000259" key="3">
    <source>
        <dbReference type="PROSITE" id="PS50883"/>
    </source>
</evidence>
<accession>A0ABQ3YVK8</accession>
<keyword evidence="2" id="KW-1133">Transmembrane helix</keyword>
<dbReference type="SUPFAM" id="SSF55073">
    <property type="entry name" value="Nucleotide cyclase"/>
    <property type="match status" value="1"/>
</dbReference>
<keyword evidence="2" id="KW-0472">Membrane</keyword>
<protein>
    <submittedName>
        <fullName evidence="5">Uncharacterized protein</fullName>
    </submittedName>
</protein>
<proteinExistence type="predicted"/>
<dbReference type="CDD" id="cd01948">
    <property type="entry name" value="EAL"/>
    <property type="match status" value="1"/>
</dbReference>
<feature type="transmembrane region" description="Helical" evidence="2">
    <location>
        <begin position="144"/>
        <end position="162"/>
    </location>
</feature>
<dbReference type="PROSITE" id="PS50887">
    <property type="entry name" value="GGDEF"/>
    <property type="match status" value="1"/>
</dbReference>
<dbReference type="InterPro" id="IPR043128">
    <property type="entry name" value="Rev_trsase/Diguanyl_cyclase"/>
</dbReference>
<evidence type="ECO:0000256" key="2">
    <source>
        <dbReference type="SAM" id="Phobius"/>
    </source>
</evidence>